<dbReference type="OrthoDB" id="7707449at2"/>
<dbReference type="EMBL" id="OAOQ01000007">
    <property type="protein sequence ID" value="SNX70990.1"/>
    <property type="molecule type" value="Genomic_DNA"/>
</dbReference>
<name>A0A285CTU4_9RHOB</name>
<dbReference type="InterPro" id="IPR045601">
    <property type="entry name" value="DUF6455"/>
</dbReference>
<evidence type="ECO:0000313" key="3">
    <source>
        <dbReference type="Proteomes" id="UP000219467"/>
    </source>
</evidence>
<reference evidence="3" key="1">
    <citation type="submission" date="2017-08" db="EMBL/GenBank/DDBJ databases">
        <authorList>
            <person name="Varghese N."/>
            <person name="Submissions S."/>
        </authorList>
    </citation>
    <scope>NUCLEOTIDE SEQUENCE [LARGE SCALE GENOMIC DNA]</scope>
    <source>
        <strain evidence="3">JA234</strain>
    </source>
</reference>
<sequence length="121" mass="14058">MLERVRAFFDQWHRLQEVHALTDRDLEDLGITRWQIEQFARMPENVGDRLLQMAQVFGLDPVALQHDYADYLDLLEVCTHCGSVKACKCALADADHLRPEDCGFCPNARTYDYMARHPVLH</sequence>
<evidence type="ECO:0000259" key="1">
    <source>
        <dbReference type="Pfam" id="PF20056"/>
    </source>
</evidence>
<gene>
    <name evidence="2" type="ORF">SAMN05878503_107104</name>
</gene>
<protein>
    <recommendedName>
        <fullName evidence="1">DUF6455 domain-containing protein</fullName>
    </recommendedName>
</protein>
<dbReference type="AlphaFoldDB" id="A0A285CTU4"/>
<feature type="domain" description="DUF6455" evidence="1">
    <location>
        <begin position="49"/>
        <end position="115"/>
    </location>
</feature>
<keyword evidence="3" id="KW-1185">Reference proteome</keyword>
<proteinExistence type="predicted"/>
<dbReference type="Pfam" id="PF20056">
    <property type="entry name" value="DUF6455"/>
    <property type="match status" value="1"/>
</dbReference>
<dbReference type="Proteomes" id="UP000219467">
    <property type="component" value="Unassembled WGS sequence"/>
</dbReference>
<accession>A0A285CTU4</accession>
<evidence type="ECO:0000313" key="2">
    <source>
        <dbReference type="EMBL" id="SNX70990.1"/>
    </source>
</evidence>
<organism evidence="2 3">
    <name type="scientific">Cereibacter ovatus</name>
    <dbReference type="NCBI Taxonomy" id="439529"/>
    <lineage>
        <taxon>Bacteria</taxon>
        <taxon>Pseudomonadati</taxon>
        <taxon>Pseudomonadota</taxon>
        <taxon>Alphaproteobacteria</taxon>
        <taxon>Rhodobacterales</taxon>
        <taxon>Paracoccaceae</taxon>
        <taxon>Cereibacter</taxon>
    </lineage>
</organism>